<keyword evidence="2" id="KW-1185">Reference proteome</keyword>
<evidence type="ECO:0000313" key="2">
    <source>
        <dbReference type="Proteomes" id="UP001432027"/>
    </source>
</evidence>
<evidence type="ECO:0000313" key="1">
    <source>
        <dbReference type="EMBL" id="GMT05081.1"/>
    </source>
</evidence>
<evidence type="ECO:0008006" key="3">
    <source>
        <dbReference type="Google" id="ProtNLM"/>
    </source>
</evidence>
<feature type="non-terminal residue" evidence="1">
    <location>
        <position position="74"/>
    </location>
</feature>
<sequence>LTCLSLKYSPMVGIPSSGATRSSTQECLLTCVGATPNLLGLLAVVVADLFLAMDNLFDSVEDDNRRWDSSFSRL</sequence>
<reference evidence="1" key="1">
    <citation type="submission" date="2023-10" db="EMBL/GenBank/DDBJ databases">
        <title>Genome assembly of Pristionchus species.</title>
        <authorList>
            <person name="Yoshida K."/>
            <person name="Sommer R.J."/>
        </authorList>
    </citation>
    <scope>NUCLEOTIDE SEQUENCE</scope>
    <source>
        <strain evidence="1">RS0144</strain>
    </source>
</reference>
<dbReference type="EMBL" id="BTSX01000006">
    <property type="protein sequence ID" value="GMT05081.1"/>
    <property type="molecule type" value="Genomic_DNA"/>
</dbReference>
<feature type="non-terminal residue" evidence="1">
    <location>
        <position position="1"/>
    </location>
</feature>
<accession>A0AAV5UDM8</accession>
<organism evidence="1 2">
    <name type="scientific">Pristionchus entomophagus</name>
    <dbReference type="NCBI Taxonomy" id="358040"/>
    <lineage>
        <taxon>Eukaryota</taxon>
        <taxon>Metazoa</taxon>
        <taxon>Ecdysozoa</taxon>
        <taxon>Nematoda</taxon>
        <taxon>Chromadorea</taxon>
        <taxon>Rhabditida</taxon>
        <taxon>Rhabditina</taxon>
        <taxon>Diplogasteromorpha</taxon>
        <taxon>Diplogasteroidea</taxon>
        <taxon>Neodiplogasteridae</taxon>
        <taxon>Pristionchus</taxon>
    </lineage>
</organism>
<dbReference type="AlphaFoldDB" id="A0AAV5UDM8"/>
<gene>
    <name evidence="1" type="ORF">PENTCL1PPCAC_27255</name>
</gene>
<protein>
    <recommendedName>
        <fullName evidence="3">G protein-coupled receptor</fullName>
    </recommendedName>
</protein>
<comment type="caution">
    <text evidence="1">The sequence shown here is derived from an EMBL/GenBank/DDBJ whole genome shotgun (WGS) entry which is preliminary data.</text>
</comment>
<name>A0AAV5UDM8_9BILA</name>
<proteinExistence type="predicted"/>
<dbReference type="Proteomes" id="UP001432027">
    <property type="component" value="Unassembled WGS sequence"/>
</dbReference>